<evidence type="ECO:0000256" key="3">
    <source>
        <dbReference type="ARBA" id="ARBA00022475"/>
    </source>
</evidence>
<dbReference type="PANTHER" id="PTHR30250:SF10">
    <property type="entry name" value="LIPOPOLYSACCHARIDE BIOSYNTHESIS PROTEIN WZXC"/>
    <property type="match status" value="1"/>
</dbReference>
<dbReference type="Pfam" id="PF13440">
    <property type="entry name" value="Polysacc_synt_3"/>
    <property type="match status" value="1"/>
</dbReference>
<keyword evidence="9" id="KW-1185">Reference proteome</keyword>
<feature type="transmembrane region" description="Helical" evidence="7">
    <location>
        <begin position="381"/>
        <end position="399"/>
    </location>
</feature>
<keyword evidence="4 7" id="KW-0812">Transmembrane</keyword>
<feature type="transmembrane region" description="Helical" evidence="7">
    <location>
        <begin position="114"/>
        <end position="134"/>
    </location>
</feature>
<feature type="transmembrane region" description="Helical" evidence="7">
    <location>
        <begin position="12"/>
        <end position="35"/>
    </location>
</feature>
<evidence type="ECO:0000313" key="8">
    <source>
        <dbReference type="EMBL" id="GAM00865.1"/>
    </source>
</evidence>
<sequence>MSGSSVRGAALWSIGAQYIAFAIQFVVSVVISRFFLSPSEMGLYSIALSAAMLVSALQDFGIRRFVAGERDLTEEQLRTCFSVSLIFALGIGLIIFALAWPVARFYDNVRLTPLLVIIAGSYLIVPFGIVPGAMLQRRMDYYSIFLTSVGAAVVNAVFSLVLAWAGYSAFALAWASVAQQAARAIIGQWRSGIRPPFPPSLKGIGPILRFGSNSSLLYISDAISSRSPELVIGRILTLTAVGLYSRASSLGAQLQMLVSGAVDGVFYPAFARLRDAGADLAAPYQRVVAAYSGVTWPAMTFLATAATPIVLMLYGPRWAGVAPLLSWIALGQLFFAAVPLHFELPILLGHIRRLIVANALDTIASIGLLILGATVSLEWAAISRIGYGIVWFMLYATLMKPLTGFAWRGMLTVYAQSLLATLATVAPLLAVYRWVARPEAVGFTLLSMSAAAGVLAWLAVVYAVRHPVRREIDAIVGGVRARLPVERFRRAG</sequence>
<keyword evidence="6 7" id="KW-0472">Membrane</keyword>
<feature type="transmembrane region" description="Helical" evidence="7">
    <location>
        <begin position="321"/>
        <end position="342"/>
    </location>
</feature>
<proteinExistence type="inferred from homology"/>
<accession>A0A0A1W616</accession>
<feature type="transmembrane region" description="Helical" evidence="7">
    <location>
        <begin position="354"/>
        <end position="375"/>
    </location>
</feature>
<evidence type="ECO:0008006" key="10">
    <source>
        <dbReference type="Google" id="ProtNLM"/>
    </source>
</evidence>
<protein>
    <recommendedName>
        <fullName evidence="10">Polysaccharide biosynthesis protein</fullName>
    </recommendedName>
</protein>
<evidence type="ECO:0000256" key="6">
    <source>
        <dbReference type="ARBA" id="ARBA00023136"/>
    </source>
</evidence>
<organism evidence="8 9">
    <name type="scientific">Sphingomonas parapaucimobilis NBRC 15100</name>
    <dbReference type="NCBI Taxonomy" id="1219049"/>
    <lineage>
        <taxon>Bacteria</taxon>
        <taxon>Pseudomonadati</taxon>
        <taxon>Pseudomonadota</taxon>
        <taxon>Alphaproteobacteria</taxon>
        <taxon>Sphingomonadales</taxon>
        <taxon>Sphingomonadaceae</taxon>
        <taxon>Sphingomonas</taxon>
    </lineage>
</organism>
<evidence type="ECO:0000313" key="9">
    <source>
        <dbReference type="Proteomes" id="UP000032305"/>
    </source>
</evidence>
<dbReference type="InterPro" id="IPR050833">
    <property type="entry name" value="Poly_Biosynth_Transport"/>
</dbReference>
<feature type="transmembrane region" description="Helical" evidence="7">
    <location>
        <begin position="441"/>
        <end position="464"/>
    </location>
</feature>
<name>A0A0A1W616_9SPHN</name>
<reference evidence="8 9" key="1">
    <citation type="submission" date="2014-11" db="EMBL/GenBank/DDBJ databases">
        <title>Whole genome shotgun sequence of Sphingomonas parapaucimobilis NBRC 15100.</title>
        <authorList>
            <person name="Katano-Makiyama Y."/>
            <person name="Hosoyama A."/>
            <person name="Hashimoto M."/>
            <person name="Hosoyama Y."/>
            <person name="Noguchi M."/>
            <person name="Numata M."/>
            <person name="Tsuchikane K."/>
            <person name="Hirakata S."/>
            <person name="Uohara A."/>
            <person name="Shimodaira J."/>
            <person name="Ohji S."/>
            <person name="Ichikawa N."/>
            <person name="Kimura A."/>
            <person name="Yamazoe A."/>
            <person name="Fujita N."/>
        </authorList>
    </citation>
    <scope>NUCLEOTIDE SEQUENCE [LARGE SCALE GENOMIC DNA]</scope>
    <source>
        <strain evidence="8 9">NBRC 15100</strain>
    </source>
</reference>
<comment type="caution">
    <text evidence="8">The sequence shown here is derived from an EMBL/GenBank/DDBJ whole genome shotgun (WGS) entry which is preliminary data.</text>
</comment>
<evidence type="ECO:0000256" key="2">
    <source>
        <dbReference type="ARBA" id="ARBA00007430"/>
    </source>
</evidence>
<evidence type="ECO:0000256" key="1">
    <source>
        <dbReference type="ARBA" id="ARBA00004651"/>
    </source>
</evidence>
<comment type="similarity">
    <text evidence="2">Belongs to the polysaccharide synthase family.</text>
</comment>
<feature type="transmembrane region" description="Helical" evidence="7">
    <location>
        <begin position="81"/>
        <end position="102"/>
    </location>
</feature>
<evidence type="ECO:0000256" key="5">
    <source>
        <dbReference type="ARBA" id="ARBA00022989"/>
    </source>
</evidence>
<feature type="transmembrane region" description="Helical" evidence="7">
    <location>
        <begin position="141"/>
        <end position="161"/>
    </location>
</feature>
<gene>
    <name evidence="8" type="ORF">SP5_039_00020</name>
</gene>
<dbReference type="OrthoDB" id="7356923at2"/>
<comment type="subcellular location">
    <subcellularLocation>
        <location evidence="1">Cell membrane</location>
        <topology evidence="1">Multi-pass membrane protein</topology>
    </subcellularLocation>
</comment>
<dbReference type="PANTHER" id="PTHR30250">
    <property type="entry name" value="PST FAMILY PREDICTED COLANIC ACID TRANSPORTER"/>
    <property type="match status" value="1"/>
</dbReference>
<evidence type="ECO:0000256" key="4">
    <source>
        <dbReference type="ARBA" id="ARBA00022692"/>
    </source>
</evidence>
<dbReference type="EMBL" id="BBPI01000039">
    <property type="protein sequence ID" value="GAM00865.1"/>
    <property type="molecule type" value="Genomic_DNA"/>
</dbReference>
<evidence type="ECO:0000256" key="7">
    <source>
        <dbReference type="SAM" id="Phobius"/>
    </source>
</evidence>
<keyword evidence="5 7" id="KW-1133">Transmembrane helix</keyword>
<dbReference type="Proteomes" id="UP000032305">
    <property type="component" value="Unassembled WGS sequence"/>
</dbReference>
<dbReference type="AlphaFoldDB" id="A0A0A1W616"/>
<dbReference type="RefSeq" id="WP_042486553.1">
    <property type="nucleotide sequence ID" value="NZ_BBPI01000039.1"/>
</dbReference>
<dbReference type="eggNOG" id="COG2244">
    <property type="taxonomic scope" value="Bacteria"/>
</dbReference>
<feature type="transmembrane region" description="Helical" evidence="7">
    <location>
        <begin position="411"/>
        <end position="435"/>
    </location>
</feature>
<keyword evidence="3" id="KW-1003">Cell membrane</keyword>
<dbReference type="GO" id="GO:0005886">
    <property type="term" value="C:plasma membrane"/>
    <property type="evidence" value="ECO:0007669"/>
    <property type="project" value="UniProtKB-SubCell"/>
</dbReference>
<feature type="transmembrane region" description="Helical" evidence="7">
    <location>
        <begin position="294"/>
        <end position="315"/>
    </location>
</feature>
<feature type="transmembrane region" description="Helical" evidence="7">
    <location>
        <begin position="41"/>
        <end position="60"/>
    </location>
</feature>